<dbReference type="PANTHER" id="PTHR10395:SF7">
    <property type="entry name" value="5-HYDROXYISOURATE HYDROLASE"/>
    <property type="match status" value="1"/>
</dbReference>
<comment type="caution">
    <text evidence="9">The sequence shown here is derived from an EMBL/GenBank/DDBJ whole genome shotgun (WGS) entry which is preliminary data.</text>
</comment>
<comment type="catalytic activity">
    <reaction evidence="1 7">
        <text>5-hydroxyisourate + H2O = 5-hydroxy-2-oxo-4-ureido-2,5-dihydro-1H-imidazole-5-carboxylate + H(+)</text>
        <dbReference type="Rhea" id="RHEA:23736"/>
        <dbReference type="ChEBI" id="CHEBI:15377"/>
        <dbReference type="ChEBI" id="CHEBI:15378"/>
        <dbReference type="ChEBI" id="CHEBI:18072"/>
        <dbReference type="ChEBI" id="CHEBI:58639"/>
        <dbReference type="EC" id="3.5.2.17"/>
    </reaction>
</comment>
<evidence type="ECO:0000256" key="5">
    <source>
        <dbReference type="ARBA" id="ARBA00022631"/>
    </source>
</evidence>
<dbReference type="InterPro" id="IPR014306">
    <property type="entry name" value="Hydroxyisourate_hydrolase"/>
</dbReference>
<dbReference type="STRING" id="90262.A0A1X2IPR2"/>
<evidence type="ECO:0000256" key="4">
    <source>
        <dbReference type="ARBA" id="ARBA00011881"/>
    </source>
</evidence>
<evidence type="ECO:0000313" key="10">
    <source>
        <dbReference type="Proteomes" id="UP000193560"/>
    </source>
</evidence>
<dbReference type="Pfam" id="PF00576">
    <property type="entry name" value="Transthyretin"/>
    <property type="match status" value="1"/>
</dbReference>
<dbReference type="Gene3D" id="2.60.40.180">
    <property type="entry name" value="Transthyretin/hydroxyisourate hydrolase domain"/>
    <property type="match status" value="1"/>
</dbReference>
<dbReference type="Proteomes" id="UP000193560">
    <property type="component" value="Unassembled WGS sequence"/>
</dbReference>
<dbReference type="EMBL" id="MCGE01000006">
    <property type="protein sequence ID" value="ORZ20272.1"/>
    <property type="molecule type" value="Genomic_DNA"/>
</dbReference>
<feature type="domain" description="Transthyretin/hydroxyisourate hydrolase" evidence="8">
    <location>
        <begin position="24"/>
        <end position="122"/>
    </location>
</feature>
<evidence type="ECO:0000256" key="3">
    <source>
        <dbReference type="ARBA" id="ARBA00009850"/>
    </source>
</evidence>
<reference evidence="9 10" key="1">
    <citation type="submission" date="2016-07" db="EMBL/GenBank/DDBJ databases">
        <title>Pervasive Adenine N6-methylation of Active Genes in Fungi.</title>
        <authorList>
            <consortium name="DOE Joint Genome Institute"/>
            <person name="Mondo S.J."/>
            <person name="Dannebaum R.O."/>
            <person name="Kuo R.C."/>
            <person name="Labutti K."/>
            <person name="Haridas S."/>
            <person name="Kuo A."/>
            <person name="Salamov A."/>
            <person name="Ahrendt S.R."/>
            <person name="Lipzen A."/>
            <person name="Sullivan W."/>
            <person name="Andreopoulos W.B."/>
            <person name="Clum A."/>
            <person name="Lindquist E."/>
            <person name="Daum C."/>
            <person name="Ramamoorthy G.K."/>
            <person name="Gryganskyi A."/>
            <person name="Culley D."/>
            <person name="Magnuson J.K."/>
            <person name="James T.Y."/>
            <person name="O'Malley M.A."/>
            <person name="Stajich J.E."/>
            <person name="Spatafora J.W."/>
            <person name="Visel A."/>
            <person name="Grigoriev I.V."/>
        </authorList>
    </citation>
    <scope>NUCLEOTIDE SEQUENCE [LARGE SCALE GENOMIC DNA]</scope>
    <source>
        <strain evidence="9 10">NRRL 1336</strain>
    </source>
</reference>
<dbReference type="GO" id="GO:0033971">
    <property type="term" value="F:hydroxyisourate hydrolase activity"/>
    <property type="evidence" value="ECO:0007669"/>
    <property type="project" value="UniProtKB-EC"/>
</dbReference>
<dbReference type="AlphaFoldDB" id="A0A1X2IPR2"/>
<proteinExistence type="inferred from homology"/>
<dbReference type="NCBIfam" id="TIGR02962">
    <property type="entry name" value="hdxy_isourate"/>
    <property type="match status" value="1"/>
</dbReference>
<comment type="similarity">
    <text evidence="3 7">Belongs to the transthyretin family. 5-hydroxyisourate hydrolase subfamily.</text>
</comment>
<keyword evidence="5 7" id="KW-0659">Purine metabolism</keyword>
<dbReference type="GO" id="GO:0006144">
    <property type="term" value="P:purine nucleobase metabolic process"/>
    <property type="evidence" value="ECO:0007669"/>
    <property type="project" value="UniProtKB-KW"/>
</dbReference>
<keyword evidence="6 7" id="KW-0378">Hydrolase</keyword>
<gene>
    <name evidence="9" type="ORF">BCR42DRAFT_488808</name>
</gene>
<evidence type="ECO:0000259" key="8">
    <source>
        <dbReference type="Pfam" id="PF00576"/>
    </source>
</evidence>
<accession>A0A1X2IPR2</accession>
<dbReference type="PRINTS" id="PR00189">
    <property type="entry name" value="TRNSTHYRETIN"/>
</dbReference>
<evidence type="ECO:0000313" key="9">
    <source>
        <dbReference type="EMBL" id="ORZ20272.1"/>
    </source>
</evidence>
<dbReference type="OrthoDB" id="10265230at2759"/>
<evidence type="ECO:0000256" key="7">
    <source>
        <dbReference type="RuleBase" id="RU361270"/>
    </source>
</evidence>
<protein>
    <recommendedName>
        <fullName evidence="7">5-hydroxyisourate hydrolase</fullName>
        <shortName evidence="7">HIU hydrolase</shortName>
        <shortName evidence="7">HIUHase</shortName>
        <ecNumber evidence="7">3.5.2.17</ecNumber>
    </recommendedName>
</protein>
<dbReference type="InterPro" id="IPR036817">
    <property type="entry name" value="Transthyretin/HIU_hydrolase_sf"/>
</dbReference>
<dbReference type="SUPFAM" id="SSF49472">
    <property type="entry name" value="Transthyretin (synonym: prealbumin)"/>
    <property type="match status" value="1"/>
</dbReference>
<comment type="function">
    <text evidence="2">Catalyzes the hydrolysis of 5-hydroxyisourate (HIU) to 2-oxo-4-hydroxy-4-carboxy-5-ureidoimidazoline (OHCU).</text>
</comment>
<sequence>MSSSSRLEAVKNHLTPMSAHKSPITCHVLVASTGTPGRGVNVKIEKMDNGAFNTLSTAQTNEDGRCPTLLPQGYKAEKGVYRVTFETQEYFSKQGQECFYPYVQIIFELANPEQHYHIPFFLVLILTLLTVTHSF</sequence>
<dbReference type="CDD" id="cd05822">
    <property type="entry name" value="TLP_HIUase"/>
    <property type="match status" value="1"/>
</dbReference>
<evidence type="ECO:0000256" key="1">
    <source>
        <dbReference type="ARBA" id="ARBA00001043"/>
    </source>
</evidence>
<evidence type="ECO:0000256" key="2">
    <source>
        <dbReference type="ARBA" id="ARBA00002704"/>
    </source>
</evidence>
<keyword evidence="10" id="KW-1185">Reference proteome</keyword>
<dbReference type="InterPro" id="IPR000895">
    <property type="entry name" value="Transthyretin/HIU_hydrolase"/>
</dbReference>
<evidence type="ECO:0000256" key="6">
    <source>
        <dbReference type="ARBA" id="ARBA00022801"/>
    </source>
</evidence>
<dbReference type="EC" id="3.5.2.17" evidence="7"/>
<comment type="subunit">
    <text evidence="4 7">Homotetramer.</text>
</comment>
<dbReference type="InterPro" id="IPR023416">
    <property type="entry name" value="Transthyretin/HIU_hydrolase_d"/>
</dbReference>
<organism evidence="9 10">
    <name type="scientific">Absidia repens</name>
    <dbReference type="NCBI Taxonomy" id="90262"/>
    <lineage>
        <taxon>Eukaryota</taxon>
        <taxon>Fungi</taxon>
        <taxon>Fungi incertae sedis</taxon>
        <taxon>Mucoromycota</taxon>
        <taxon>Mucoromycotina</taxon>
        <taxon>Mucoromycetes</taxon>
        <taxon>Mucorales</taxon>
        <taxon>Cunninghamellaceae</taxon>
        <taxon>Absidia</taxon>
    </lineage>
</organism>
<dbReference type="PANTHER" id="PTHR10395">
    <property type="entry name" value="URICASE AND TRANSTHYRETIN-RELATED"/>
    <property type="match status" value="1"/>
</dbReference>
<name>A0A1X2IPR2_9FUNG</name>